<keyword evidence="2" id="KW-1185">Reference proteome</keyword>
<proteinExistence type="predicted"/>
<dbReference type="AlphaFoldDB" id="G5IHZ8"/>
<dbReference type="HOGENOM" id="CLU_072018_1_0_9"/>
<dbReference type="RefSeq" id="WP_006781105.1">
    <property type="nucleotide sequence ID" value="NZ_CP040506.1"/>
</dbReference>
<dbReference type="OrthoDB" id="1684927at2"/>
<protein>
    <submittedName>
        <fullName evidence="1">Uncharacterized protein</fullName>
    </submittedName>
</protein>
<dbReference type="PATRIC" id="fig|742737.3.peg.3100"/>
<evidence type="ECO:0000313" key="2">
    <source>
        <dbReference type="Proteomes" id="UP000005384"/>
    </source>
</evidence>
<comment type="caution">
    <text evidence="1">The sequence shown here is derived from an EMBL/GenBank/DDBJ whole genome shotgun (WGS) entry which is preliminary data.</text>
</comment>
<dbReference type="EMBL" id="ADLN01000082">
    <property type="protein sequence ID" value="EHI58904.1"/>
    <property type="molecule type" value="Genomic_DNA"/>
</dbReference>
<organism evidence="1 2">
    <name type="scientific">Hungatella hathewayi WAL-18680</name>
    <dbReference type="NCBI Taxonomy" id="742737"/>
    <lineage>
        <taxon>Bacteria</taxon>
        <taxon>Bacillati</taxon>
        <taxon>Bacillota</taxon>
        <taxon>Clostridia</taxon>
        <taxon>Lachnospirales</taxon>
        <taxon>Lachnospiraceae</taxon>
        <taxon>Hungatella</taxon>
    </lineage>
</organism>
<dbReference type="Proteomes" id="UP000005384">
    <property type="component" value="Unassembled WGS sequence"/>
</dbReference>
<gene>
    <name evidence="1" type="ORF">HMPREF9473_03126</name>
</gene>
<reference evidence="1 2" key="1">
    <citation type="submission" date="2011-08" db="EMBL/GenBank/DDBJ databases">
        <title>The Genome Sequence of Clostridium hathewayi WAL-18680.</title>
        <authorList>
            <consortium name="The Broad Institute Genome Sequencing Platform"/>
            <person name="Earl A."/>
            <person name="Ward D."/>
            <person name="Feldgarden M."/>
            <person name="Gevers D."/>
            <person name="Finegold S.M."/>
            <person name="Summanen P.H."/>
            <person name="Molitoris D.R."/>
            <person name="Song M."/>
            <person name="Daigneault M."/>
            <person name="Allen-Vercoe E."/>
            <person name="Young S.K."/>
            <person name="Zeng Q."/>
            <person name="Gargeya S."/>
            <person name="Fitzgerald M."/>
            <person name="Haas B."/>
            <person name="Abouelleil A."/>
            <person name="Alvarado L."/>
            <person name="Arachchi H.M."/>
            <person name="Berlin A."/>
            <person name="Brown A."/>
            <person name="Chapman S.B."/>
            <person name="Chen Z."/>
            <person name="Dunbar C."/>
            <person name="Freedman E."/>
            <person name="Gearin G."/>
            <person name="Gellesch M."/>
            <person name="Goldberg J."/>
            <person name="Griggs A."/>
            <person name="Gujja S."/>
            <person name="Heiman D."/>
            <person name="Howarth C."/>
            <person name="Larson L."/>
            <person name="Lui A."/>
            <person name="MacDonald P.J.P."/>
            <person name="Montmayeur A."/>
            <person name="Murphy C."/>
            <person name="Neiman D."/>
            <person name="Pearson M."/>
            <person name="Priest M."/>
            <person name="Roberts A."/>
            <person name="Saif S."/>
            <person name="Shea T."/>
            <person name="Shenoy N."/>
            <person name="Sisk P."/>
            <person name="Stolte C."/>
            <person name="Sykes S."/>
            <person name="Wortman J."/>
            <person name="Nusbaum C."/>
            <person name="Birren B."/>
        </authorList>
    </citation>
    <scope>NUCLEOTIDE SEQUENCE [LARGE SCALE GENOMIC DNA]</scope>
    <source>
        <strain evidence="1 2">WAL-18680</strain>
    </source>
</reference>
<name>G5IHZ8_9FIRM</name>
<sequence>MSQFSPVEGVVTSVAPMQTTANDTSACTLMLTVLGSNGETFNVVLASNTFVLDQEPIQRGDIITAFYDTMAPMPLIYPPQYRAVALVKTRVGQSAMLDFFDRNLLNSDGTLRLNRSGSTDIRLQNGQRFLGTLGNQLLLVVYSATTRSIPAQTTPSQIVVFCSVE</sequence>
<accession>G5IHZ8</accession>
<evidence type="ECO:0000313" key="1">
    <source>
        <dbReference type="EMBL" id="EHI58904.1"/>
    </source>
</evidence>